<dbReference type="InterPro" id="IPR020904">
    <property type="entry name" value="Sc_DH/Rdtase_CS"/>
</dbReference>
<dbReference type="RefSeq" id="WP_092535631.1">
    <property type="nucleotide sequence ID" value="NZ_FOWW01000011.1"/>
</dbReference>
<dbReference type="GO" id="GO:0030497">
    <property type="term" value="P:fatty acid elongation"/>
    <property type="evidence" value="ECO:0007669"/>
    <property type="project" value="TreeGrafter"/>
</dbReference>
<dbReference type="OrthoDB" id="286404at2"/>
<dbReference type="InterPro" id="IPR002347">
    <property type="entry name" value="SDR_fam"/>
</dbReference>
<dbReference type="PANTHER" id="PTHR42760">
    <property type="entry name" value="SHORT-CHAIN DEHYDROGENASES/REDUCTASES FAMILY MEMBER"/>
    <property type="match status" value="1"/>
</dbReference>
<keyword evidence="2" id="KW-0560">Oxidoreductase</keyword>
<evidence type="ECO:0000259" key="3">
    <source>
        <dbReference type="SMART" id="SM00822"/>
    </source>
</evidence>
<reference evidence="5" key="1">
    <citation type="submission" date="2016-10" db="EMBL/GenBank/DDBJ databases">
        <authorList>
            <person name="Varghese N."/>
            <person name="Submissions S."/>
        </authorList>
    </citation>
    <scope>NUCLEOTIDE SEQUENCE [LARGE SCALE GENOMIC DNA]</scope>
    <source>
        <strain evidence="5">CGMCC 4.5579</strain>
    </source>
</reference>
<dbReference type="GO" id="GO:0016616">
    <property type="term" value="F:oxidoreductase activity, acting on the CH-OH group of donors, NAD or NADP as acceptor"/>
    <property type="evidence" value="ECO:0007669"/>
    <property type="project" value="TreeGrafter"/>
</dbReference>
<dbReference type="FunFam" id="3.40.50.720:FF:000084">
    <property type="entry name" value="Short-chain dehydrogenase reductase"/>
    <property type="match status" value="1"/>
</dbReference>
<sequence>MSDVRQPVLEPGLAGARVLVTGGSRGIGRAICRRFAAAGATVVTTYRVDDDAARRLRGELGESCHVLRADVTRRADLDALMERVGDLLGGLDVLVNNVGVDGHAPLAALDTDEWDRVLDTNLTGAFDVTRAAAPLLVDGASVVNIGASVVIRGLPGKAHYCASKAGLTGMGRSLAKELGGRAIRVNTVAPGVVETEPGAGLPPVLYERLTASTALGRLADPDDVACVVTYLAGPAASYVTGATVRVDGGI</sequence>
<dbReference type="InterPro" id="IPR057326">
    <property type="entry name" value="KR_dom"/>
</dbReference>
<accession>A0A1I6A8X1</accession>
<dbReference type="Pfam" id="PF13561">
    <property type="entry name" value="adh_short_C2"/>
    <property type="match status" value="1"/>
</dbReference>
<dbReference type="Proteomes" id="UP000198727">
    <property type="component" value="Unassembled WGS sequence"/>
</dbReference>
<protein>
    <submittedName>
        <fullName evidence="4">3-oxoacyl-[acyl-carrier protein] reductase</fullName>
    </submittedName>
</protein>
<dbReference type="SUPFAM" id="SSF51735">
    <property type="entry name" value="NAD(P)-binding Rossmann-fold domains"/>
    <property type="match status" value="1"/>
</dbReference>
<dbReference type="STRING" id="587909.SAMN05421810_111185"/>
<gene>
    <name evidence="4" type="ORF">SAMN05421810_111185</name>
</gene>
<dbReference type="PANTHER" id="PTHR42760:SF40">
    <property type="entry name" value="3-OXOACYL-[ACYL-CARRIER-PROTEIN] REDUCTASE, CHLOROPLASTIC"/>
    <property type="match status" value="1"/>
</dbReference>
<organism evidence="4 5">
    <name type="scientific">Amycolatopsis arida</name>
    <dbReference type="NCBI Taxonomy" id="587909"/>
    <lineage>
        <taxon>Bacteria</taxon>
        <taxon>Bacillati</taxon>
        <taxon>Actinomycetota</taxon>
        <taxon>Actinomycetes</taxon>
        <taxon>Pseudonocardiales</taxon>
        <taxon>Pseudonocardiaceae</taxon>
        <taxon>Amycolatopsis</taxon>
    </lineage>
</organism>
<dbReference type="SMART" id="SM00822">
    <property type="entry name" value="PKS_KR"/>
    <property type="match status" value="1"/>
</dbReference>
<dbReference type="PRINTS" id="PR00081">
    <property type="entry name" value="GDHRDH"/>
</dbReference>
<dbReference type="PRINTS" id="PR00080">
    <property type="entry name" value="SDRFAMILY"/>
</dbReference>
<keyword evidence="5" id="KW-1185">Reference proteome</keyword>
<evidence type="ECO:0000256" key="2">
    <source>
        <dbReference type="ARBA" id="ARBA00023002"/>
    </source>
</evidence>
<dbReference type="Gene3D" id="3.40.50.720">
    <property type="entry name" value="NAD(P)-binding Rossmann-like Domain"/>
    <property type="match status" value="1"/>
</dbReference>
<dbReference type="AlphaFoldDB" id="A0A1I6A8X1"/>
<evidence type="ECO:0000313" key="5">
    <source>
        <dbReference type="Proteomes" id="UP000198727"/>
    </source>
</evidence>
<dbReference type="EMBL" id="FOWW01000011">
    <property type="protein sequence ID" value="SFQ65129.1"/>
    <property type="molecule type" value="Genomic_DNA"/>
</dbReference>
<dbReference type="InterPro" id="IPR036291">
    <property type="entry name" value="NAD(P)-bd_dom_sf"/>
</dbReference>
<dbReference type="PROSITE" id="PS00061">
    <property type="entry name" value="ADH_SHORT"/>
    <property type="match status" value="1"/>
</dbReference>
<evidence type="ECO:0000256" key="1">
    <source>
        <dbReference type="ARBA" id="ARBA00006484"/>
    </source>
</evidence>
<name>A0A1I6A8X1_9PSEU</name>
<comment type="similarity">
    <text evidence="1">Belongs to the short-chain dehydrogenases/reductases (SDR) family.</text>
</comment>
<proteinExistence type="inferred from homology"/>
<evidence type="ECO:0000313" key="4">
    <source>
        <dbReference type="EMBL" id="SFQ65129.1"/>
    </source>
</evidence>
<feature type="domain" description="Ketoreductase" evidence="3">
    <location>
        <begin position="16"/>
        <end position="191"/>
    </location>
</feature>